<dbReference type="InterPro" id="IPR045209">
    <property type="entry name" value="Rrp5"/>
</dbReference>
<organism evidence="2 3">
    <name type="scientific">Coptis chinensis</name>
    <dbReference type="NCBI Taxonomy" id="261450"/>
    <lineage>
        <taxon>Eukaryota</taxon>
        <taxon>Viridiplantae</taxon>
        <taxon>Streptophyta</taxon>
        <taxon>Embryophyta</taxon>
        <taxon>Tracheophyta</taxon>
        <taxon>Spermatophyta</taxon>
        <taxon>Magnoliopsida</taxon>
        <taxon>Ranunculales</taxon>
        <taxon>Ranunculaceae</taxon>
        <taxon>Coptidoideae</taxon>
        <taxon>Coptis</taxon>
    </lineage>
</organism>
<dbReference type="PANTHER" id="PTHR23270">
    <property type="entry name" value="PROGRAMMED CELL DEATH PROTEIN 11 PRE-RRNA PROCESSING PROTEIN RRP5"/>
    <property type="match status" value="1"/>
</dbReference>
<dbReference type="EMBL" id="JADFTS010000007">
    <property type="protein sequence ID" value="KAF9598486.1"/>
    <property type="molecule type" value="Genomic_DNA"/>
</dbReference>
<dbReference type="Gene3D" id="2.40.50.140">
    <property type="entry name" value="Nucleic acid-binding proteins"/>
    <property type="match status" value="1"/>
</dbReference>
<dbReference type="GO" id="GO:0032040">
    <property type="term" value="C:small-subunit processome"/>
    <property type="evidence" value="ECO:0007669"/>
    <property type="project" value="TreeGrafter"/>
</dbReference>
<name>A0A835HES3_9MAGN</name>
<keyword evidence="3" id="KW-1185">Reference proteome</keyword>
<dbReference type="SMART" id="SM00316">
    <property type="entry name" value="S1"/>
    <property type="match status" value="1"/>
</dbReference>
<comment type="caution">
    <text evidence="2">The sequence shown here is derived from an EMBL/GenBank/DDBJ whole genome shotgun (WGS) entry which is preliminary data.</text>
</comment>
<feature type="domain" description="S1 motif" evidence="1">
    <location>
        <begin position="80"/>
        <end position="144"/>
    </location>
</feature>
<dbReference type="GO" id="GO:0003723">
    <property type="term" value="F:RNA binding"/>
    <property type="evidence" value="ECO:0007669"/>
    <property type="project" value="TreeGrafter"/>
</dbReference>
<dbReference type="InterPro" id="IPR003029">
    <property type="entry name" value="S1_domain"/>
</dbReference>
<evidence type="ECO:0000313" key="3">
    <source>
        <dbReference type="Proteomes" id="UP000631114"/>
    </source>
</evidence>
<dbReference type="InterPro" id="IPR012340">
    <property type="entry name" value="NA-bd_OB-fold"/>
</dbReference>
<dbReference type="OrthoDB" id="1727513at2759"/>
<dbReference type="SUPFAM" id="SSF50249">
    <property type="entry name" value="Nucleic acid-binding proteins"/>
    <property type="match status" value="1"/>
</dbReference>
<dbReference type="PROSITE" id="PS50126">
    <property type="entry name" value="S1"/>
    <property type="match status" value="1"/>
</dbReference>
<protein>
    <recommendedName>
        <fullName evidence="1">S1 motif domain-containing protein</fullName>
    </recommendedName>
</protein>
<dbReference type="PANTHER" id="PTHR23270:SF10">
    <property type="entry name" value="PROTEIN RRP5 HOMOLOG"/>
    <property type="match status" value="1"/>
</dbReference>
<dbReference type="AlphaFoldDB" id="A0A835HES3"/>
<reference evidence="2 3" key="1">
    <citation type="submission" date="2020-10" db="EMBL/GenBank/DDBJ databases">
        <title>The Coptis chinensis genome and diversification of protoberbering-type alkaloids.</title>
        <authorList>
            <person name="Wang B."/>
            <person name="Shu S."/>
            <person name="Song C."/>
            <person name="Liu Y."/>
        </authorList>
    </citation>
    <scope>NUCLEOTIDE SEQUENCE [LARGE SCALE GENOMIC DNA]</scope>
    <source>
        <strain evidence="2">HL-2020</strain>
        <tissue evidence="2">Leaf</tissue>
    </source>
</reference>
<sequence>ATDDQITDTSEAFYIGQSVRGEGLNVDSETGKITLFEAVILLFDRCLFQAYFLWEEKIAKLQLSDSERYDYKWLESLSVGNVVEGKVHEAKEFGVVLSFKEHNDVFGFISHYQLGGTTLETGSIVQAVVLDIAKGERLVDLSLKPDLVSRFKDQLKYPTQKKVLETQKGLVFEPGDASDCKCDC</sequence>
<dbReference type="Proteomes" id="UP000631114">
    <property type="component" value="Unassembled WGS sequence"/>
</dbReference>
<gene>
    <name evidence="2" type="ORF">IFM89_027920</name>
</gene>
<feature type="non-terminal residue" evidence="2">
    <location>
        <position position="1"/>
    </location>
</feature>
<proteinExistence type="predicted"/>
<evidence type="ECO:0000313" key="2">
    <source>
        <dbReference type="EMBL" id="KAF9598486.1"/>
    </source>
</evidence>
<dbReference type="GO" id="GO:0006364">
    <property type="term" value="P:rRNA processing"/>
    <property type="evidence" value="ECO:0007669"/>
    <property type="project" value="InterPro"/>
</dbReference>
<accession>A0A835HES3</accession>
<evidence type="ECO:0000259" key="1">
    <source>
        <dbReference type="PROSITE" id="PS50126"/>
    </source>
</evidence>